<dbReference type="InterPro" id="IPR041569">
    <property type="entry name" value="AAA_lid_3"/>
</dbReference>
<dbReference type="Proteomes" id="UP001516023">
    <property type="component" value="Unassembled WGS sequence"/>
</dbReference>
<dbReference type="Gene3D" id="3.40.50.300">
    <property type="entry name" value="P-loop containing nucleotide triphosphate hydrolases"/>
    <property type="match status" value="2"/>
</dbReference>
<keyword evidence="6" id="KW-1185">Reference proteome</keyword>
<dbReference type="PANTHER" id="PTHR23077:SF27">
    <property type="entry name" value="ATPASE FAMILY GENE 2 PROTEIN HOMOLOG A"/>
    <property type="match status" value="1"/>
</dbReference>
<name>A0ABD3Q0E2_9STRA</name>
<dbReference type="InterPro" id="IPR003960">
    <property type="entry name" value="ATPase_AAA_CS"/>
</dbReference>
<keyword evidence="2" id="KW-0547">Nucleotide-binding</keyword>
<dbReference type="Pfam" id="PF17862">
    <property type="entry name" value="AAA_lid_3"/>
    <property type="match status" value="1"/>
</dbReference>
<evidence type="ECO:0000259" key="4">
    <source>
        <dbReference type="SMART" id="SM00382"/>
    </source>
</evidence>
<dbReference type="PANTHER" id="PTHR23077">
    <property type="entry name" value="AAA-FAMILY ATPASE"/>
    <property type="match status" value="1"/>
</dbReference>
<sequence>QKNSGSKRHTAKSKSGMNLSHVCAELVLKGSSKDVINRVSSNVFTNDVDQKSILVHLSDACKVNVGDGEPALVLSNISLRCNDADTINNSGAIDAAICKVRISSSSLRSPPTRTKKDTLGGVQQGQMHLLSPLALNHLLSESTKAKKSIKSEFMSSGTISNVTTATGLTSSTNTYRFCDPVEIKIFIRKRRRRRCIDFAASELFHPTSARKTNLASVPECRGLLVPLRNLNKQQLDRLCCDALELILCHVNDASIEPKNKNPLEKSGQTFPPLLASRNVIQTLIAAKYDGSYVCAPESAENLFCRETRNSVSSFRGQVESFYIMDVIPNCHTARRNNRSYNSQNGVDLLPAIDRLGLSDNIHVADLIDDSLDESEVLQKIIQKYRANSAINDSQTMHVAYRITSQTQIRFITSPRSNESFTNENSTFVNSQLCAGLDTTLSRIRDALLPPILHPNLFPADGPLRPPKGVLLYGPAGVGKSLVAAQFAQELTVGTLSNNSKRIRVKTVQCADLLASTAVVGESENILTSIFEEAERKASGSCGSLVILDDVHLICPRRGGVGTGGTGLGVDQLAGTLLALLDGIGTKRAPNGGFIVLAVTTDPSQLDPALRRAGRLDVEIEVPVPDDKAREDILRFHISQLVSQHESNSHTHPGDSHFIHPNIRISNKEIEDLARLAKGFTGADCKLAIKEAVRNSIRRVHSKQRDDPSERQQPLETLGDLNVEYIDLEHAIRSTKPSAIKSVAVEVPHVPWSSIGGMENVKALLRESIELPLTHPHLFEMMQVPPPKGILLYGPPGCSKTLMARAIATEGQMNFLAVKGPELLSKWLGESERALASLFRRARLASPSVIFFDEVDAIASKRGEGGGGGGDRLLSQLLTELDGVTSGSDGSGKRKCRVVVVGATNRPDVLDPALTRPGRIDRMIYVGLPDSDGRKSIFEIGLKDKNCHHDIDLSVLASDEISKGYSGAEIIAICRDAALHAIGEMDDQCVTPQICMKHLLRSMSDMKPRTTSEMLQFYESFRGRH</sequence>
<accession>A0ABD3Q0E2</accession>
<dbReference type="InterPro" id="IPR027417">
    <property type="entry name" value="P-loop_NTPase"/>
</dbReference>
<dbReference type="FunFam" id="3.40.50.300:FF:000018">
    <property type="entry name" value="Cell division control 48"/>
    <property type="match status" value="1"/>
</dbReference>
<protein>
    <recommendedName>
        <fullName evidence="4">AAA+ ATPase domain-containing protein</fullName>
    </recommendedName>
</protein>
<reference evidence="5 6" key="1">
    <citation type="journal article" date="2020" name="G3 (Bethesda)">
        <title>Improved Reference Genome for Cyclotella cryptica CCMP332, a Model for Cell Wall Morphogenesis, Salinity Adaptation, and Lipid Production in Diatoms (Bacillariophyta).</title>
        <authorList>
            <person name="Roberts W.R."/>
            <person name="Downey K.M."/>
            <person name="Ruck E.C."/>
            <person name="Traller J.C."/>
            <person name="Alverson A.J."/>
        </authorList>
    </citation>
    <scope>NUCLEOTIDE SEQUENCE [LARGE SCALE GENOMIC DNA]</scope>
    <source>
        <strain evidence="5 6">CCMP332</strain>
    </source>
</reference>
<dbReference type="CDD" id="cd19511">
    <property type="entry name" value="RecA-like_CDC48_r2-like"/>
    <property type="match status" value="1"/>
</dbReference>
<dbReference type="EMBL" id="JABMIG020000092">
    <property type="protein sequence ID" value="KAL3793319.1"/>
    <property type="molecule type" value="Genomic_DNA"/>
</dbReference>
<dbReference type="AlphaFoldDB" id="A0ABD3Q0E2"/>
<feature type="domain" description="AAA+ ATPase" evidence="4">
    <location>
        <begin position="465"/>
        <end position="625"/>
    </location>
</feature>
<evidence type="ECO:0000313" key="6">
    <source>
        <dbReference type="Proteomes" id="UP001516023"/>
    </source>
</evidence>
<keyword evidence="1" id="KW-0677">Repeat</keyword>
<dbReference type="SUPFAM" id="SSF52540">
    <property type="entry name" value="P-loop containing nucleoside triphosphate hydrolases"/>
    <property type="match status" value="2"/>
</dbReference>
<feature type="domain" description="AAA+ ATPase" evidence="4">
    <location>
        <begin position="785"/>
        <end position="929"/>
    </location>
</feature>
<dbReference type="InterPro" id="IPR050168">
    <property type="entry name" value="AAA_ATPase_domain"/>
</dbReference>
<dbReference type="InterPro" id="IPR003959">
    <property type="entry name" value="ATPase_AAA_core"/>
</dbReference>
<dbReference type="Pfam" id="PF00004">
    <property type="entry name" value="AAA"/>
    <property type="match status" value="2"/>
</dbReference>
<comment type="caution">
    <text evidence="5">The sequence shown here is derived from an EMBL/GenBank/DDBJ whole genome shotgun (WGS) entry which is preliminary data.</text>
</comment>
<evidence type="ECO:0000313" key="5">
    <source>
        <dbReference type="EMBL" id="KAL3793319.1"/>
    </source>
</evidence>
<organism evidence="5 6">
    <name type="scientific">Cyclotella cryptica</name>
    <dbReference type="NCBI Taxonomy" id="29204"/>
    <lineage>
        <taxon>Eukaryota</taxon>
        <taxon>Sar</taxon>
        <taxon>Stramenopiles</taxon>
        <taxon>Ochrophyta</taxon>
        <taxon>Bacillariophyta</taxon>
        <taxon>Coscinodiscophyceae</taxon>
        <taxon>Thalassiosirophycidae</taxon>
        <taxon>Stephanodiscales</taxon>
        <taxon>Stephanodiscaceae</taxon>
        <taxon>Cyclotella</taxon>
    </lineage>
</organism>
<feature type="non-terminal residue" evidence="5">
    <location>
        <position position="1"/>
    </location>
</feature>
<dbReference type="InterPro" id="IPR003593">
    <property type="entry name" value="AAA+_ATPase"/>
</dbReference>
<dbReference type="SMART" id="SM00382">
    <property type="entry name" value="AAA"/>
    <property type="match status" value="2"/>
</dbReference>
<dbReference type="PROSITE" id="PS00674">
    <property type="entry name" value="AAA"/>
    <property type="match status" value="1"/>
</dbReference>
<evidence type="ECO:0000256" key="1">
    <source>
        <dbReference type="ARBA" id="ARBA00022737"/>
    </source>
</evidence>
<dbReference type="Gene3D" id="1.10.8.60">
    <property type="match status" value="2"/>
</dbReference>
<keyword evidence="3" id="KW-0067">ATP-binding</keyword>
<evidence type="ECO:0000256" key="3">
    <source>
        <dbReference type="ARBA" id="ARBA00022840"/>
    </source>
</evidence>
<dbReference type="GO" id="GO:0005524">
    <property type="term" value="F:ATP binding"/>
    <property type="evidence" value="ECO:0007669"/>
    <property type="project" value="UniProtKB-KW"/>
</dbReference>
<proteinExistence type="predicted"/>
<evidence type="ECO:0000256" key="2">
    <source>
        <dbReference type="ARBA" id="ARBA00022741"/>
    </source>
</evidence>
<gene>
    <name evidence="5" type="ORF">HJC23_003829</name>
</gene>